<dbReference type="SUPFAM" id="SSF48452">
    <property type="entry name" value="TPR-like"/>
    <property type="match status" value="1"/>
</dbReference>
<dbReference type="InterPro" id="IPR011990">
    <property type="entry name" value="TPR-like_helical_dom_sf"/>
</dbReference>
<evidence type="ECO:0000256" key="2">
    <source>
        <dbReference type="ARBA" id="ARBA00022664"/>
    </source>
</evidence>
<dbReference type="SMART" id="SM00386">
    <property type="entry name" value="HAT"/>
    <property type="match status" value="6"/>
</dbReference>
<dbReference type="GO" id="GO:0005634">
    <property type="term" value="C:nucleus"/>
    <property type="evidence" value="ECO:0007669"/>
    <property type="project" value="UniProtKB-SubCell"/>
</dbReference>
<keyword evidence="2" id="KW-0507">mRNA processing</keyword>
<feature type="region of interest" description="Disordered" evidence="6">
    <location>
        <begin position="1"/>
        <end position="50"/>
    </location>
</feature>
<dbReference type="PANTHER" id="PTHR17204:SF25">
    <property type="entry name" value="RRM DOMAIN-CONTAINING PROTEIN"/>
    <property type="match status" value="1"/>
</dbReference>
<sequence length="602" mass="67242">MAGKQTASPVDDARAAALLRMDTDSESDAGGDAGGGGDAPQVQQEQGGGVDAATADRLVILRDHISAYPQSYEAHHEYVELLRKAAGAAHDDEEAGQLWVLLSGARESFAKEFPLSEALWLEWVEDCEKRGEERAIGSLLERAVGDYPTPALWKRRMEHERKQGRSAAEVRAIAEAAVRSCGADVANGAVLWEEFADFEKEALGRLEGDADREDQRERVRGIYKRALGLPMVGLKCLHQGFLAFEGLGEESPSSPLSQTLEVSLDELESRETYEDGLSKSDNSQDATLEVFQKYLKYENKYGDPGRVVSLFQRLVCRFPCHDPCWDAFGKYVENQMQDKEFARETYVRAARNCPWSPQLWARALATSEGPECRPSQEELLNTSLSNALLVQSLTQQSALDLLLVRADALRRAARMEELRQFFRFAWDKLCTLFPDYRDDTFQLARYWARMESPEVATKMWQEMAGRYGSTCPVWLAWVDFELHHGGPASVKAARAIFQKAHSKCSEIAAKWRAFEGEYGSAESAAQAYRKTSLINFSLMAAEAPRQVEAEVPKPTKRKKPATKKPAKKPAKKRAKKRAKAPQRGSAGMLVPRQVGRKSKLEL</sequence>
<dbReference type="InterPro" id="IPR003107">
    <property type="entry name" value="HAT"/>
</dbReference>
<keyword evidence="3" id="KW-0677">Repeat</keyword>
<evidence type="ECO:0000313" key="9">
    <source>
        <dbReference type="Proteomes" id="UP001472866"/>
    </source>
</evidence>
<dbReference type="GO" id="GO:0008380">
    <property type="term" value="P:RNA splicing"/>
    <property type="evidence" value="ECO:0007669"/>
    <property type="project" value="UniProtKB-KW"/>
</dbReference>
<dbReference type="Gene3D" id="1.25.40.10">
    <property type="entry name" value="Tetratricopeptide repeat domain"/>
    <property type="match status" value="2"/>
</dbReference>
<comment type="subcellular location">
    <subcellularLocation>
        <location evidence="1">Nucleus</location>
    </subcellularLocation>
</comment>
<accession>A0AAX4P9C7</accession>
<gene>
    <name evidence="8" type="ORF">HKI87_06g41920</name>
</gene>
<evidence type="ECO:0000313" key="8">
    <source>
        <dbReference type="EMBL" id="WZN62651.1"/>
    </source>
</evidence>
<dbReference type="InterPro" id="IPR008847">
    <property type="entry name" value="Suf"/>
</dbReference>
<keyword evidence="4" id="KW-0508">mRNA splicing</keyword>
<keyword evidence="9" id="KW-1185">Reference proteome</keyword>
<proteinExistence type="predicted"/>
<dbReference type="PANTHER" id="PTHR17204">
    <property type="entry name" value="PRE-MRNA PROCESSING PROTEIN PRP39-RELATED"/>
    <property type="match status" value="1"/>
</dbReference>
<dbReference type="Pfam" id="PF05843">
    <property type="entry name" value="Suf"/>
    <property type="match status" value="1"/>
</dbReference>
<evidence type="ECO:0000256" key="1">
    <source>
        <dbReference type="ARBA" id="ARBA00004123"/>
    </source>
</evidence>
<keyword evidence="5" id="KW-0539">Nucleus</keyword>
<protein>
    <submittedName>
        <fullName evidence="8">RRM domain-containing protein</fullName>
    </submittedName>
</protein>
<evidence type="ECO:0000256" key="3">
    <source>
        <dbReference type="ARBA" id="ARBA00022737"/>
    </source>
</evidence>
<organism evidence="8 9">
    <name type="scientific">Chloropicon roscoffensis</name>
    <dbReference type="NCBI Taxonomy" id="1461544"/>
    <lineage>
        <taxon>Eukaryota</taxon>
        <taxon>Viridiplantae</taxon>
        <taxon>Chlorophyta</taxon>
        <taxon>Chloropicophyceae</taxon>
        <taxon>Chloropicales</taxon>
        <taxon>Chloropicaceae</taxon>
        <taxon>Chloropicon</taxon>
    </lineage>
</organism>
<dbReference type="EMBL" id="CP151506">
    <property type="protein sequence ID" value="WZN62651.1"/>
    <property type="molecule type" value="Genomic_DNA"/>
</dbReference>
<evidence type="ECO:0000259" key="7">
    <source>
        <dbReference type="Pfam" id="PF05843"/>
    </source>
</evidence>
<dbReference type="AlphaFoldDB" id="A0AAX4P9C7"/>
<feature type="domain" description="Suppressor of forked" evidence="7">
    <location>
        <begin position="107"/>
        <end position="245"/>
    </location>
</feature>
<dbReference type="Proteomes" id="UP001472866">
    <property type="component" value="Chromosome 06"/>
</dbReference>
<feature type="region of interest" description="Disordered" evidence="6">
    <location>
        <begin position="547"/>
        <end position="602"/>
    </location>
</feature>
<evidence type="ECO:0000256" key="5">
    <source>
        <dbReference type="ARBA" id="ARBA00023242"/>
    </source>
</evidence>
<reference evidence="8 9" key="1">
    <citation type="submission" date="2024-03" db="EMBL/GenBank/DDBJ databases">
        <title>Complete genome sequence of the green alga Chloropicon roscoffensis RCC1871.</title>
        <authorList>
            <person name="Lemieux C."/>
            <person name="Pombert J.-F."/>
            <person name="Otis C."/>
            <person name="Turmel M."/>
        </authorList>
    </citation>
    <scope>NUCLEOTIDE SEQUENCE [LARGE SCALE GENOMIC DNA]</scope>
    <source>
        <strain evidence="8 9">RCC1871</strain>
    </source>
</reference>
<evidence type="ECO:0000256" key="6">
    <source>
        <dbReference type="SAM" id="MobiDB-lite"/>
    </source>
</evidence>
<name>A0AAX4P9C7_9CHLO</name>
<evidence type="ECO:0000256" key="4">
    <source>
        <dbReference type="ARBA" id="ARBA00023187"/>
    </source>
</evidence>
<dbReference type="GO" id="GO:0006397">
    <property type="term" value="P:mRNA processing"/>
    <property type="evidence" value="ECO:0007669"/>
    <property type="project" value="UniProtKB-KW"/>
</dbReference>
<feature type="compositionally biased region" description="Basic residues" evidence="6">
    <location>
        <begin position="554"/>
        <end position="580"/>
    </location>
</feature>